<dbReference type="EMBL" id="FOZP01000003">
    <property type="protein sequence ID" value="SFS48222.1"/>
    <property type="molecule type" value="Genomic_DNA"/>
</dbReference>
<evidence type="ECO:0000313" key="14">
    <source>
        <dbReference type="Proteomes" id="UP000199312"/>
    </source>
</evidence>
<keyword evidence="6" id="KW-0547">Nucleotide-binding</keyword>
<comment type="pathway">
    <text evidence="1">Carbohydrate degradation; glycolysis; pyruvate from D-glyceraldehyde 3-phosphate: step 5/5.</text>
</comment>
<accession>A0A1I6Q723</accession>
<keyword evidence="11 13" id="KW-0670">Pyruvate</keyword>
<evidence type="ECO:0000313" key="13">
    <source>
        <dbReference type="EMBL" id="SFS48222.1"/>
    </source>
</evidence>
<evidence type="ECO:0000256" key="4">
    <source>
        <dbReference type="ARBA" id="ARBA00022679"/>
    </source>
</evidence>
<reference evidence="14" key="1">
    <citation type="submission" date="2016-10" db="EMBL/GenBank/DDBJ databases">
        <authorList>
            <person name="Varghese N."/>
            <person name="Submissions S."/>
        </authorList>
    </citation>
    <scope>NUCLEOTIDE SEQUENCE [LARGE SCALE GENOMIC DNA]</scope>
    <source>
        <strain evidence="14">DSM 24450</strain>
    </source>
</reference>
<comment type="similarity">
    <text evidence="2">Belongs to the pyruvate kinase family.</text>
</comment>
<evidence type="ECO:0000256" key="6">
    <source>
        <dbReference type="ARBA" id="ARBA00022741"/>
    </source>
</evidence>
<keyword evidence="8" id="KW-0067">ATP-binding</keyword>
<evidence type="ECO:0000256" key="7">
    <source>
        <dbReference type="ARBA" id="ARBA00022777"/>
    </source>
</evidence>
<dbReference type="GO" id="GO:0000287">
    <property type="term" value="F:magnesium ion binding"/>
    <property type="evidence" value="ECO:0007669"/>
    <property type="project" value="InterPro"/>
</dbReference>
<feature type="domain" description="Pyruvate kinase barrel" evidence="12">
    <location>
        <begin position="131"/>
        <end position="214"/>
    </location>
</feature>
<keyword evidence="7 13" id="KW-0418">Kinase</keyword>
<dbReference type="Pfam" id="PF00224">
    <property type="entry name" value="PK"/>
    <property type="match status" value="2"/>
</dbReference>
<dbReference type="UniPathway" id="UPA00109">
    <property type="reaction ID" value="UER00188"/>
</dbReference>
<feature type="domain" description="Pyruvate kinase barrel" evidence="12">
    <location>
        <begin position="356"/>
        <end position="571"/>
    </location>
</feature>
<dbReference type="AlphaFoldDB" id="A0A1I6Q723"/>
<evidence type="ECO:0000256" key="2">
    <source>
        <dbReference type="ARBA" id="ARBA00008663"/>
    </source>
</evidence>
<sequence>MLFDIQKLQEVNAQIDAIIEKMEAFENIYKSQIENVHLNYTYSAKNLIHYLAFRSFDNTPFQKNLNDLGLPTSVNTESSILHTMLIYRTLVNHLLKIDDTIPKKSFLTNKESKQLLKKNTNALFGEKPLNRRTRILVTQPTTAAESPVFSENLINAGMNCARVNCAHDNEVTWKKIIENIRQVNPTCKIMMDLGGPKLRTGKMKPGHKVIHIKPKRNSLGQLIAPAKIWLAPYGMLPPKDSQVDAIITVNKKWLKKTKKGSYFTFTDSRDKKCKITIQDKEGFGRWATCKDSAFVTTGMQLTVFLQKKSTSEIHTVHELLPLEEIIYLFEGDTLKLNKEPILGEPATYNDQGNLVDFAHISCTLPQLFSKVKKGELIYFDDGKIEGVIDEIHSDYLLIKITNAKTTGGKLRADKGINLPDSDLGICGLTEKDKIDLKFIAKYADAVNFSFVNNKQDVEDLIQELKKLKASIGIILKIETQKSFENLPSILLKAMENYPIGVMIARGDLAIETGWKNFAIIQEEILSICEAAHIPDIWATQVLENLAKKGIPTRAEITDAAMSQRAECVMLNKGPYIEKAVKMLDKILSKMQQIQKKRIALLPQLKFTENL</sequence>
<dbReference type="InterPro" id="IPR015813">
    <property type="entry name" value="Pyrv/PenolPyrv_kinase-like_dom"/>
</dbReference>
<dbReference type="GO" id="GO:0016301">
    <property type="term" value="F:kinase activity"/>
    <property type="evidence" value="ECO:0007669"/>
    <property type="project" value="UniProtKB-KW"/>
</dbReference>
<dbReference type="SUPFAM" id="SSF50800">
    <property type="entry name" value="PK beta-barrel domain-like"/>
    <property type="match status" value="1"/>
</dbReference>
<evidence type="ECO:0000256" key="10">
    <source>
        <dbReference type="ARBA" id="ARBA00023152"/>
    </source>
</evidence>
<dbReference type="InterPro" id="IPR015793">
    <property type="entry name" value="Pyrv_Knase_brl"/>
</dbReference>
<dbReference type="STRING" id="593133.SAMN04488006_1557"/>
<keyword evidence="4" id="KW-0808">Transferase</keyword>
<evidence type="ECO:0000259" key="12">
    <source>
        <dbReference type="Pfam" id="PF00224"/>
    </source>
</evidence>
<dbReference type="InterPro" id="IPR001697">
    <property type="entry name" value="Pyr_Knase"/>
</dbReference>
<dbReference type="GO" id="GO:0004743">
    <property type="term" value="F:pyruvate kinase activity"/>
    <property type="evidence" value="ECO:0007669"/>
    <property type="project" value="UniProtKB-EC"/>
</dbReference>
<dbReference type="GO" id="GO:0005524">
    <property type="term" value="F:ATP binding"/>
    <property type="evidence" value="ECO:0007669"/>
    <property type="project" value="UniProtKB-KW"/>
</dbReference>
<dbReference type="SUPFAM" id="SSF51621">
    <property type="entry name" value="Phosphoenolpyruvate/pyruvate domain"/>
    <property type="match status" value="1"/>
</dbReference>
<dbReference type="Gene3D" id="3.20.20.60">
    <property type="entry name" value="Phosphoenolpyruvate-binding domains"/>
    <property type="match status" value="2"/>
</dbReference>
<organism evidence="13 14">
    <name type="scientific">Lutibacter maritimus</name>
    <dbReference type="NCBI Taxonomy" id="593133"/>
    <lineage>
        <taxon>Bacteria</taxon>
        <taxon>Pseudomonadati</taxon>
        <taxon>Bacteroidota</taxon>
        <taxon>Flavobacteriia</taxon>
        <taxon>Flavobacteriales</taxon>
        <taxon>Flavobacteriaceae</taxon>
        <taxon>Lutibacter</taxon>
    </lineage>
</organism>
<evidence type="ECO:0000256" key="3">
    <source>
        <dbReference type="ARBA" id="ARBA00012142"/>
    </source>
</evidence>
<evidence type="ECO:0000256" key="1">
    <source>
        <dbReference type="ARBA" id="ARBA00004997"/>
    </source>
</evidence>
<name>A0A1I6Q723_9FLAO</name>
<dbReference type="Gene3D" id="2.40.33.10">
    <property type="entry name" value="PK beta-barrel domain-like"/>
    <property type="match status" value="1"/>
</dbReference>
<dbReference type="InterPro" id="IPR011037">
    <property type="entry name" value="Pyrv_Knase-like_insert_dom_sf"/>
</dbReference>
<dbReference type="NCBIfam" id="NF011314">
    <property type="entry name" value="PRK14725.1"/>
    <property type="match status" value="1"/>
</dbReference>
<dbReference type="RefSeq" id="WP_090224514.1">
    <property type="nucleotide sequence ID" value="NZ_FOZP01000003.1"/>
</dbReference>
<evidence type="ECO:0000256" key="5">
    <source>
        <dbReference type="ARBA" id="ARBA00022723"/>
    </source>
</evidence>
<dbReference type="GO" id="GO:0030955">
    <property type="term" value="F:potassium ion binding"/>
    <property type="evidence" value="ECO:0007669"/>
    <property type="project" value="InterPro"/>
</dbReference>
<evidence type="ECO:0000256" key="8">
    <source>
        <dbReference type="ARBA" id="ARBA00022840"/>
    </source>
</evidence>
<evidence type="ECO:0000256" key="11">
    <source>
        <dbReference type="ARBA" id="ARBA00023317"/>
    </source>
</evidence>
<protein>
    <recommendedName>
        <fullName evidence="3">pyruvate kinase</fullName>
        <ecNumber evidence="3">2.7.1.40</ecNumber>
    </recommendedName>
</protein>
<keyword evidence="14" id="KW-1185">Reference proteome</keyword>
<keyword evidence="10" id="KW-0324">Glycolysis</keyword>
<gene>
    <name evidence="13" type="ORF">SAMN04488006_1557</name>
</gene>
<dbReference type="Proteomes" id="UP000199312">
    <property type="component" value="Unassembled WGS sequence"/>
</dbReference>
<evidence type="ECO:0000256" key="9">
    <source>
        <dbReference type="ARBA" id="ARBA00022842"/>
    </source>
</evidence>
<proteinExistence type="inferred from homology"/>
<dbReference type="PANTHER" id="PTHR11817">
    <property type="entry name" value="PYRUVATE KINASE"/>
    <property type="match status" value="1"/>
</dbReference>
<dbReference type="InterPro" id="IPR040442">
    <property type="entry name" value="Pyrv_kinase-like_dom_sf"/>
</dbReference>
<dbReference type="OrthoDB" id="9812123at2"/>
<dbReference type="EC" id="2.7.1.40" evidence="3"/>
<keyword evidence="9" id="KW-0460">Magnesium</keyword>
<dbReference type="InterPro" id="IPR015806">
    <property type="entry name" value="Pyrv_Knase_insert_dom_sf"/>
</dbReference>
<keyword evidence="5" id="KW-0479">Metal-binding</keyword>